<proteinExistence type="predicted"/>
<name>A0ABR8YNL2_9CLOT</name>
<dbReference type="RefSeq" id="WP_191738811.1">
    <property type="nucleotide sequence ID" value="NZ_JACSQB010000018.1"/>
</dbReference>
<protein>
    <recommendedName>
        <fullName evidence="3">Helix-turn-helix domain-containing protein</fullName>
    </recommendedName>
</protein>
<gene>
    <name evidence="1" type="ORF">H9637_02080</name>
</gene>
<accession>A0ABR8YNL2</accession>
<comment type="caution">
    <text evidence="1">The sequence shown here is derived from an EMBL/GenBank/DDBJ whole genome shotgun (WGS) entry which is preliminary data.</text>
</comment>
<evidence type="ECO:0000313" key="1">
    <source>
        <dbReference type="EMBL" id="MBD8045838.1"/>
    </source>
</evidence>
<dbReference type="EMBL" id="JACSQB010000018">
    <property type="protein sequence ID" value="MBD8045838.1"/>
    <property type="molecule type" value="Genomic_DNA"/>
</dbReference>
<keyword evidence="2" id="KW-1185">Reference proteome</keyword>
<evidence type="ECO:0008006" key="3">
    <source>
        <dbReference type="Google" id="ProtNLM"/>
    </source>
</evidence>
<evidence type="ECO:0000313" key="2">
    <source>
        <dbReference type="Proteomes" id="UP000627166"/>
    </source>
</evidence>
<dbReference type="Proteomes" id="UP000627166">
    <property type="component" value="Unassembled WGS sequence"/>
</dbReference>
<organism evidence="1 2">
    <name type="scientific">Clostridium faecium</name>
    <dbReference type="NCBI Taxonomy" id="2762223"/>
    <lineage>
        <taxon>Bacteria</taxon>
        <taxon>Bacillati</taxon>
        <taxon>Bacillota</taxon>
        <taxon>Clostridia</taxon>
        <taxon>Eubacteriales</taxon>
        <taxon>Clostridiaceae</taxon>
        <taxon>Clostridium</taxon>
    </lineage>
</organism>
<sequence>MLDKTKVKELYELGYNSSEISKILGENKETVKKCIQRNFKGSVIKHKDKREELLLEKQKWRNRDCKRAVNATNNRYIGDDQLIRWNRQSYNTSSNGTLVFDASRGAIPGDLPRSYRVCY</sequence>
<reference evidence="1 2" key="1">
    <citation type="submission" date="2020-08" db="EMBL/GenBank/DDBJ databases">
        <title>A Genomic Blueprint of the Chicken Gut Microbiome.</title>
        <authorList>
            <person name="Gilroy R."/>
            <person name="Ravi A."/>
            <person name="Getino M."/>
            <person name="Pursley I."/>
            <person name="Horton D.L."/>
            <person name="Alikhan N.-F."/>
            <person name="Baker D."/>
            <person name="Gharbi K."/>
            <person name="Hall N."/>
            <person name="Watson M."/>
            <person name="Adriaenssens E.M."/>
            <person name="Foster-Nyarko E."/>
            <person name="Jarju S."/>
            <person name="Secka A."/>
            <person name="Antonio M."/>
            <person name="Oren A."/>
            <person name="Chaudhuri R."/>
            <person name="La Ragione R.M."/>
            <person name="Hildebrand F."/>
            <person name="Pallen M.J."/>
        </authorList>
    </citation>
    <scope>NUCLEOTIDE SEQUENCE [LARGE SCALE GENOMIC DNA]</scope>
    <source>
        <strain evidence="1 2">N37</strain>
    </source>
</reference>